<reference evidence="2" key="1">
    <citation type="submission" date="2021-01" db="EMBL/GenBank/DDBJ databases">
        <title>Caligus Genome Assembly.</title>
        <authorList>
            <person name="Gallardo-Escarate C."/>
        </authorList>
    </citation>
    <scope>NUCLEOTIDE SEQUENCE [LARGE SCALE GENOMIC DNA]</scope>
</reference>
<feature type="non-terminal residue" evidence="1">
    <location>
        <position position="52"/>
    </location>
</feature>
<protein>
    <submittedName>
        <fullName evidence="1">Uncharacterized protein</fullName>
    </submittedName>
</protein>
<proteinExistence type="predicted"/>
<evidence type="ECO:0000313" key="1">
    <source>
        <dbReference type="EMBL" id="QQP55523.1"/>
    </source>
</evidence>
<name>A0A7T8KGS6_CALRO</name>
<dbReference type="Proteomes" id="UP000595437">
    <property type="component" value="Chromosome 5"/>
</dbReference>
<sequence>MGIFGFKPPYIGKRTSKKTLKCHCVHLGPARFRQPEQWGFWGIKPIPNCKNT</sequence>
<evidence type="ECO:0000313" key="2">
    <source>
        <dbReference type="Proteomes" id="UP000595437"/>
    </source>
</evidence>
<accession>A0A7T8KGS6</accession>
<gene>
    <name evidence="1" type="ORF">FKW44_008738</name>
</gene>
<organism evidence="1 2">
    <name type="scientific">Caligus rogercresseyi</name>
    <name type="common">Sea louse</name>
    <dbReference type="NCBI Taxonomy" id="217165"/>
    <lineage>
        <taxon>Eukaryota</taxon>
        <taxon>Metazoa</taxon>
        <taxon>Ecdysozoa</taxon>
        <taxon>Arthropoda</taxon>
        <taxon>Crustacea</taxon>
        <taxon>Multicrustacea</taxon>
        <taxon>Hexanauplia</taxon>
        <taxon>Copepoda</taxon>
        <taxon>Siphonostomatoida</taxon>
        <taxon>Caligidae</taxon>
        <taxon>Caligus</taxon>
    </lineage>
</organism>
<keyword evidence="2" id="KW-1185">Reference proteome</keyword>
<dbReference type="EMBL" id="CP045894">
    <property type="protein sequence ID" value="QQP55523.1"/>
    <property type="molecule type" value="Genomic_DNA"/>
</dbReference>
<dbReference type="AlphaFoldDB" id="A0A7T8KGS6"/>